<dbReference type="EMBL" id="JAHBAY010000009">
    <property type="protein sequence ID" value="MBT0771482.1"/>
    <property type="molecule type" value="Genomic_DNA"/>
</dbReference>
<dbReference type="PANTHER" id="PTHR43434:SF1">
    <property type="entry name" value="PHOSPHOGLYCOLATE PHOSPHATASE"/>
    <property type="match status" value="1"/>
</dbReference>
<dbReference type="SFLD" id="SFLDG01129">
    <property type="entry name" value="C1.5:_HAD__Beta-PGM__Phosphata"/>
    <property type="match status" value="1"/>
</dbReference>
<dbReference type="PROSITE" id="PS01228">
    <property type="entry name" value="COF_1"/>
    <property type="match status" value="1"/>
</dbReference>
<keyword evidence="1" id="KW-0378">Hydrolase</keyword>
<reference evidence="1 2" key="1">
    <citation type="submission" date="2021-05" db="EMBL/GenBank/DDBJ databases">
        <title>Kineosporia and Streptomyces sp. nov. two new marine actinobacteria isolated from Coral.</title>
        <authorList>
            <person name="Buangrab K."/>
            <person name="Sutthacheep M."/>
            <person name="Yeemin T."/>
            <person name="Harunari E."/>
            <person name="Igarashi Y."/>
            <person name="Kanchanasin P."/>
            <person name="Tanasupawat S."/>
            <person name="Phongsopitanun W."/>
        </authorList>
    </citation>
    <scope>NUCLEOTIDE SEQUENCE [LARGE SCALE GENOMIC DNA]</scope>
    <source>
        <strain evidence="1 2">J2-2</strain>
    </source>
</reference>
<dbReference type="Gene3D" id="3.40.50.1000">
    <property type="entry name" value="HAD superfamily/HAD-like"/>
    <property type="match status" value="1"/>
</dbReference>
<dbReference type="InterPro" id="IPR023198">
    <property type="entry name" value="PGP-like_dom2"/>
</dbReference>
<name>A0ABS5TK58_9ACTN</name>
<accession>A0ABS5TK58</accession>
<gene>
    <name evidence="1" type="ORF">KIH74_21270</name>
</gene>
<dbReference type="Gene3D" id="1.10.150.240">
    <property type="entry name" value="Putative phosphatase, domain 2"/>
    <property type="match status" value="1"/>
</dbReference>
<proteinExistence type="predicted"/>
<dbReference type="InterPro" id="IPR050155">
    <property type="entry name" value="HAD-like_hydrolase_sf"/>
</dbReference>
<organism evidence="1 2">
    <name type="scientific">Kineosporia corallincola</name>
    <dbReference type="NCBI Taxonomy" id="2835133"/>
    <lineage>
        <taxon>Bacteria</taxon>
        <taxon>Bacillati</taxon>
        <taxon>Actinomycetota</taxon>
        <taxon>Actinomycetes</taxon>
        <taxon>Kineosporiales</taxon>
        <taxon>Kineosporiaceae</taxon>
        <taxon>Kineosporia</taxon>
    </lineage>
</organism>
<dbReference type="SUPFAM" id="SSF56784">
    <property type="entry name" value="HAD-like"/>
    <property type="match status" value="1"/>
</dbReference>
<evidence type="ECO:0000313" key="1">
    <source>
        <dbReference type="EMBL" id="MBT0771482.1"/>
    </source>
</evidence>
<dbReference type="InterPro" id="IPR023214">
    <property type="entry name" value="HAD_sf"/>
</dbReference>
<keyword evidence="2" id="KW-1185">Reference proteome</keyword>
<evidence type="ECO:0000313" key="2">
    <source>
        <dbReference type="Proteomes" id="UP001197247"/>
    </source>
</evidence>
<dbReference type="GO" id="GO:0016787">
    <property type="term" value="F:hydrolase activity"/>
    <property type="evidence" value="ECO:0007669"/>
    <property type="project" value="UniProtKB-KW"/>
</dbReference>
<sequence>MNPRMHARPKPEAAGLGSAAAVLWDVDGTLLTSGGVAARAFLKAVEHVTGRAPLPDGIEFGGRIDPEIAALLLATVEHDEEHVPAVLERLHHLVQLDLETLRAQTRVLPGVRELVGRLAGAGVRQTVVTGNIRSVAAAKLGSTSLVPPIELEPGGYGDSAATRADVARAALLALFGEGWADHTADCWIIGDTPRDLACARAVGLRCALVATGRTPVEALTGIGADVVLSGLEAPGDVHLLWG</sequence>
<protein>
    <submittedName>
        <fullName evidence="1">HAD family hydrolase</fullName>
    </submittedName>
</protein>
<dbReference type="InterPro" id="IPR036412">
    <property type="entry name" value="HAD-like_sf"/>
</dbReference>
<dbReference type="Proteomes" id="UP001197247">
    <property type="component" value="Unassembled WGS sequence"/>
</dbReference>
<dbReference type="Pfam" id="PF12710">
    <property type="entry name" value="HAD"/>
    <property type="match status" value="1"/>
</dbReference>
<dbReference type="PANTHER" id="PTHR43434">
    <property type="entry name" value="PHOSPHOGLYCOLATE PHOSPHATASE"/>
    <property type="match status" value="1"/>
</dbReference>
<dbReference type="RefSeq" id="WP_214157822.1">
    <property type="nucleotide sequence ID" value="NZ_JAHBAY010000009.1"/>
</dbReference>
<dbReference type="SFLD" id="SFLDS00003">
    <property type="entry name" value="Haloacid_Dehalogenase"/>
    <property type="match status" value="1"/>
</dbReference>
<comment type="caution">
    <text evidence="1">The sequence shown here is derived from an EMBL/GenBank/DDBJ whole genome shotgun (WGS) entry which is preliminary data.</text>
</comment>